<keyword evidence="3" id="KW-1185">Reference proteome</keyword>
<dbReference type="EMBL" id="JAACJO010000005">
    <property type="protein sequence ID" value="KAF5358487.1"/>
    <property type="molecule type" value="Genomic_DNA"/>
</dbReference>
<comment type="caution">
    <text evidence="2">The sequence shown here is derived from an EMBL/GenBank/DDBJ whole genome shotgun (WGS) entry which is preliminary data.</text>
</comment>
<name>A0A8H5G589_9AGAR</name>
<feature type="compositionally biased region" description="Basic and acidic residues" evidence="1">
    <location>
        <begin position="28"/>
        <end position="41"/>
    </location>
</feature>
<evidence type="ECO:0000313" key="2">
    <source>
        <dbReference type="EMBL" id="KAF5358487.1"/>
    </source>
</evidence>
<proteinExistence type="predicted"/>
<reference evidence="2 3" key="1">
    <citation type="journal article" date="2020" name="ISME J.">
        <title>Uncovering the hidden diversity of litter-decomposition mechanisms in mushroom-forming fungi.</title>
        <authorList>
            <person name="Floudas D."/>
            <person name="Bentzer J."/>
            <person name="Ahren D."/>
            <person name="Johansson T."/>
            <person name="Persson P."/>
            <person name="Tunlid A."/>
        </authorList>
    </citation>
    <scope>NUCLEOTIDE SEQUENCE [LARGE SCALE GENOMIC DNA]</scope>
    <source>
        <strain evidence="2 3">CBS 146.42</strain>
    </source>
</reference>
<sequence length="223" mass="24126">MPSLRRTASSPSVRSSPYHPSSSALAARARECRRSTASETSNRRVLADIDWWRVTEGQCDPNVADTDDTSLDGNREFIGDVAASIDVGVEHPSSLVHLPWVPTTSEDIPETLPSLPTAQFAALSIAPSTPPRHGRDSSSSSVESSPEPAENTLGDVPSELDMGFFDSPLPPLSRFRRVPRRTLAPSLARSFTFADTHSLRVESPSHYADFAISPLSSAPDFLN</sequence>
<organism evidence="2 3">
    <name type="scientific">Leucocoprinus leucothites</name>
    <dbReference type="NCBI Taxonomy" id="201217"/>
    <lineage>
        <taxon>Eukaryota</taxon>
        <taxon>Fungi</taxon>
        <taxon>Dikarya</taxon>
        <taxon>Basidiomycota</taxon>
        <taxon>Agaricomycotina</taxon>
        <taxon>Agaricomycetes</taxon>
        <taxon>Agaricomycetidae</taxon>
        <taxon>Agaricales</taxon>
        <taxon>Agaricineae</taxon>
        <taxon>Agaricaceae</taxon>
        <taxon>Leucocoprinus</taxon>
    </lineage>
</organism>
<evidence type="ECO:0000256" key="1">
    <source>
        <dbReference type="SAM" id="MobiDB-lite"/>
    </source>
</evidence>
<feature type="region of interest" description="Disordered" evidence="1">
    <location>
        <begin position="1"/>
        <end position="41"/>
    </location>
</feature>
<evidence type="ECO:0000313" key="3">
    <source>
        <dbReference type="Proteomes" id="UP000559027"/>
    </source>
</evidence>
<feature type="region of interest" description="Disordered" evidence="1">
    <location>
        <begin position="126"/>
        <end position="156"/>
    </location>
</feature>
<accession>A0A8H5G589</accession>
<gene>
    <name evidence="2" type="ORF">D9756_001341</name>
</gene>
<protein>
    <submittedName>
        <fullName evidence="2">Uncharacterized protein</fullName>
    </submittedName>
</protein>
<dbReference type="AlphaFoldDB" id="A0A8H5G589"/>
<dbReference type="OrthoDB" id="3236040at2759"/>
<feature type="compositionally biased region" description="Low complexity" evidence="1">
    <location>
        <begin position="8"/>
        <end position="27"/>
    </location>
</feature>
<dbReference type="Proteomes" id="UP000559027">
    <property type="component" value="Unassembled WGS sequence"/>
</dbReference>
<feature type="compositionally biased region" description="Low complexity" evidence="1">
    <location>
        <begin position="137"/>
        <end position="148"/>
    </location>
</feature>